<evidence type="ECO:0000259" key="2">
    <source>
        <dbReference type="Pfam" id="PF11001"/>
    </source>
</evidence>
<sequence>MHAFCVSDSDKVEAFLFARIEALQQASDKKISKAWIKAICPQKQARFPYSRGKKKHADDDTVAIKDVGSAEDDLASTPDSLDEVPPKGDLVRVEKRRRLLKEIYEVAEWEEEYLNSGQDMGCSYEEIKRPTPVILKRRRRTPSVSSSQDADGEDIKPQPSISCRDEKPVKRLRRNDEAISDASSKLAQQMSTFGIGQEARLEKAPVSAADTSMYRHQAPQVPQQQFMQANLLYHVPEPQFHTAPSTPMFSRMELDHPLYTAPQQEQQQVFGQVTDPALHGFPFAQHDAGAQVFYGPPMHQQAMHGGQPMFQLSDATNEAVYAAHMEQRTIRGDIPMQQFPHDMAIDPGQAMRSGPSTQHLPHGMAAMHPREHHTDMGGLPIAYHQQGTAMQFMGPTYPPRV</sequence>
<dbReference type="STRING" id="329884.A0A4V5NGB5"/>
<dbReference type="PANTHER" id="PTHR36102">
    <property type="entry name" value="CHROMOSOME 10, WHOLE GENOME SHOTGUN SEQUENCE"/>
    <property type="match status" value="1"/>
</dbReference>
<feature type="region of interest" description="Disordered" evidence="1">
    <location>
        <begin position="133"/>
        <end position="168"/>
    </location>
</feature>
<proteinExistence type="predicted"/>
<feature type="domain" description="Subtelomeric hrmA-associated cluster protein AFUB-079030/YDR124W-like helical bundle" evidence="2">
    <location>
        <begin position="6"/>
        <end position="55"/>
    </location>
</feature>
<evidence type="ECO:0000313" key="4">
    <source>
        <dbReference type="Proteomes" id="UP000309340"/>
    </source>
</evidence>
<reference evidence="3 4" key="1">
    <citation type="submission" date="2017-03" db="EMBL/GenBank/DDBJ databases">
        <title>Genomes of endolithic fungi from Antarctica.</title>
        <authorList>
            <person name="Coleine C."/>
            <person name="Masonjones S."/>
            <person name="Stajich J.E."/>
        </authorList>
    </citation>
    <scope>NUCLEOTIDE SEQUENCE [LARGE SCALE GENOMIC DNA]</scope>
    <source>
        <strain evidence="3 4">CCFEE 5184</strain>
    </source>
</reference>
<dbReference type="PANTHER" id="PTHR36102:SF1">
    <property type="entry name" value="YDR124W-LIKE HELICAL BUNDLE DOMAIN-CONTAINING PROTEIN"/>
    <property type="match status" value="1"/>
</dbReference>
<evidence type="ECO:0000313" key="3">
    <source>
        <dbReference type="EMBL" id="TKA74279.1"/>
    </source>
</evidence>
<name>A0A4V5NGB5_9PEZI</name>
<organism evidence="3 4">
    <name type="scientific">Friedmanniomyces simplex</name>
    <dbReference type="NCBI Taxonomy" id="329884"/>
    <lineage>
        <taxon>Eukaryota</taxon>
        <taxon>Fungi</taxon>
        <taxon>Dikarya</taxon>
        <taxon>Ascomycota</taxon>
        <taxon>Pezizomycotina</taxon>
        <taxon>Dothideomycetes</taxon>
        <taxon>Dothideomycetidae</taxon>
        <taxon>Mycosphaerellales</taxon>
        <taxon>Teratosphaeriaceae</taxon>
        <taxon>Friedmanniomyces</taxon>
    </lineage>
</organism>
<dbReference type="Pfam" id="PF11001">
    <property type="entry name" value="AFUB_07903_YDR124W_hel"/>
    <property type="match status" value="1"/>
</dbReference>
<dbReference type="InterPro" id="IPR047092">
    <property type="entry name" value="AFUB_07903/YDR124W-like_hel"/>
</dbReference>
<dbReference type="EMBL" id="NAJQ01000232">
    <property type="protein sequence ID" value="TKA74279.1"/>
    <property type="molecule type" value="Genomic_DNA"/>
</dbReference>
<accession>A0A4V5NGB5</accession>
<gene>
    <name evidence="3" type="ORF">B0A55_06198</name>
</gene>
<dbReference type="Proteomes" id="UP000309340">
    <property type="component" value="Unassembled WGS sequence"/>
</dbReference>
<dbReference type="OrthoDB" id="5338458at2759"/>
<protein>
    <recommendedName>
        <fullName evidence="2">Subtelomeric hrmA-associated cluster protein AFUB-079030/YDR124W-like helical bundle domain-containing protein</fullName>
    </recommendedName>
</protein>
<keyword evidence="4" id="KW-1185">Reference proteome</keyword>
<comment type="caution">
    <text evidence="3">The sequence shown here is derived from an EMBL/GenBank/DDBJ whole genome shotgun (WGS) entry which is preliminary data.</text>
</comment>
<dbReference type="AlphaFoldDB" id="A0A4V5NGB5"/>
<evidence type="ECO:0000256" key="1">
    <source>
        <dbReference type="SAM" id="MobiDB-lite"/>
    </source>
</evidence>
<dbReference type="InterPro" id="IPR021264">
    <property type="entry name" value="AFUB_079030/YDR124W-like"/>
</dbReference>